<dbReference type="Proteomes" id="UP000255534">
    <property type="component" value="Unassembled WGS sequence"/>
</dbReference>
<protein>
    <submittedName>
        <fullName evidence="1">Oxidoreductase</fullName>
    </submittedName>
</protein>
<accession>A0A379UZ88</accession>
<reference evidence="1 2" key="1">
    <citation type="submission" date="2018-06" db="EMBL/GenBank/DDBJ databases">
        <authorList>
            <consortium name="Pathogen Informatics"/>
            <person name="Doyle S."/>
        </authorList>
    </citation>
    <scope>NUCLEOTIDE SEQUENCE [LARGE SCALE GENOMIC DNA]</scope>
    <source>
        <strain evidence="1 2">NCTC5798</strain>
    </source>
</reference>
<sequence length="77" mass="8498">MSWSTPAAREWVSRKTDQQLHEYCAKCALRRSRVLCEALGLSFDVALKVMSGTAAGKGHFTTTWPNKVMKGDLSPPS</sequence>
<proteinExistence type="predicted"/>
<dbReference type="AlphaFoldDB" id="A0A379UZ88"/>
<gene>
    <name evidence="1" type="primary">yihU_2</name>
    <name evidence="1" type="ORF">NCTC5798_04492</name>
</gene>
<evidence type="ECO:0000313" key="2">
    <source>
        <dbReference type="Proteomes" id="UP000255534"/>
    </source>
</evidence>
<name>A0A379UZ88_SALET</name>
<organism evidence="1 2">
    <name type="scientific">Salmonella enterica I</name>
    <dbReference type="NCBI Taxonomy" id="59201"/>
    <lineage>
        <taxon>Bacteria</taxon>
        <taxon>Pseudomonadati</taxon>
        <taxon>Pseudomonadota</taxon>
        <taxon>Gammaproteobacteria</taxon>
        <taxon>Enterobacterales</taxon>
        <taxon>Enterobacteriaceae</taxon>
        <taxon>Salmonella</taxon>
    </lineage>
</organism>
<dbReference type="EMBL" id="UGXK01000001">
    <property type="protein sequence ID" value="SUG73237.1"/>
    <property type="molecule type" value="Genomic_DNA"/>
</dbReference>
<evidence type="ECO:0000313" key="1">
    <source>
        <dbReference type="EMBL" id="SUG73237.1"/>
    </source>
</evidence>